<evidence type="ECO:0000256" key="6">
    <source>
        <dbReference type="ARBA" id="ARBA00034078"/>
    </source>
</evidence>
<comment type="cofactor">
    <cofactor evidence="6">
        <name>[2Fe-2S] cluster</name>
        <dbReference type="ChEBI" id="CHEBI:190135"/>
    </cofactor>
</comment>
<evidence type="ECO:0000313" key="10">
    <source>
        <dbReference type="Proteomes" id="UP000516404"/>
    </source>
</evidence>
<dbReference type="CDD" id="cd00207">
    <property type="entry name" value="fer2"/>
    <property type="match status" value="1"/>
</dbReference>
<dbReference type="KEGG" id="rter:IDM49_09910"/>
<dbReference type="PANTHER" id="PTHR23426:SF65">
    <property type="entry name" value="FERREDOXIN-2, MITOCHONDRIAL"/>
    <property type="match status" value="1"/>
</dbReference>
<dbReference type="GO" id="GO:0140647">
    <property type="term" value="P:P450-containing electron transport chain"/>
    <property type="evidence" value="ECO:0007669"/>
    <property type="project" value="InterPro"/>
</dbReference>
<dbReference type="GO" id="GO:0051537">
    <property type="term" value="F:2 iron, 2 sulfur cluster binding"/>
    <property type="evidence" value="ECO:0007669"/>
    <property type="project" value="UniProtKB-KW"/>
</dbReference>
<keyword evidence="3" id="KW-0479">Metal-binding</keyword>
<evidence type="ECO:0000259" key="8">
    <source>
        <dbReference type="PROSITE" id="PS51085"/>
    </source>
</evidence>
<comment type="similarity">
    <text evidence="1">Belongs to the adrenodoxin/putidaredoxin family.</text>
</comment>
<sequence>MSSVNINVTDESGETRPAEWNEDQTLLDTLLANGFPVLATCGGNASCATCHTYIDPEHIEASGERTEAEADLLLMLDDVATENSRLACQTEYSVEMDGATVTLKAGM</sequence>
<organism evidence="9 10">
    <name type="scientific">Rothia terrae</name>
    <dbReference type="NCBI Taxonomy" id="396015"/>
    <lineage>
        <taxon>Bacteria</taxon>
        <taxon>Bacillati</taxon>
        <taxon>Actinomycetota</taxon>
        <taxon>Actinomycetes</taxon>
        <taxon>Micrococcales</taxon>
        <taxon>Micrococcaceae</taxon>
        <taxon>Rothia</taxon>
    </lineage>
</organism>
<dbReference type="GO" id="GO:0046872">
    <property type="term" value="F:metal ion binding"/>
    <property type="evidence" value="ECO:0007669"/>
    <property type="project" value="UniProtKB-KW"/>
</dbReference>
<name>A0A7H2BCW9_9MICC</name>
<dbReference type="InterPro" id="IPR001055">
    <property type="entry name" value="Adrenodoxin-like"/>
</dbReference>
<dbReference type="Gene3D" id="3.10.20.30">
    <property type="match status" value="1"/>
</dbReference>
<dbReference type="InterPro" id="IPR036010">
    <property type="entry name" value="2Fe-2S_ferredoxin-like_sf"/>
</dbReference>
<evidence type="ECO:0000256" key="3">
    <source>
        <dbReference type="ARBA" id="ARBA00022723"/>
    </source>
</evidence>
<dbReference type="RefSeq" id="WP_168614194.1">
    <property type="nucleotide sequence ID" value="NZ_BAAAOX010000016.1"/>
</dbReference>
<keyword evidence="10" id="KW-1185">Reference proteome</keyword>
<feature type="compositionally biased region" description="Polar residues" evidence="7">
    <location>
        <begin position="1"/>
        <end position="10"/>
    </location>
</feature>
<keyword evidence="5" id="KW-0411">Iron-sulfur</keyword>
<feature type="domain" description="2Fe-2S ferredoxin-type" evidence="8">
    <location>
        <begin position="2"/>
        <end position="107"/>
    </location>
</feature>
<protein>
    <submittedName>
        <fullName evidence="9">(2Fe-2S)-binding protein</fullName>
    </submittedName>
</protein>
<reference evidence="9 10" key="1">
    <citation type="submission" date="2020-09" db="EMBL/GenBank/DDBJ databases">
        <title>Investigation of environmental microbes.</title>
        <authorList>
            <person name="Ou Y."/>
            <person name="Kang Q."/>
        </authorList>
    </citation>
    <scope>NUCLEOTIDE SEQUENCE [LARGE SCALE GENOMIC DNA]</scope>
    <source>
        <strain evidence="9 10">KJZ-14</strain>
    </source>
</reference>
<dbReference type="Pfam" id="PF00111">
    <property type="entry name" value="Fer2"/>
    <property type="match status" value="1"/>
</dbReference>
<feature type="region of interest" description="Disordered" evidence="7">
    <location>
        <begin position="1"/>
        <end position="20"/>
    </location>
</feature>
<dbReference type="SUPFAM" id="SSF54292">
    <property type="entry name" value="2Fe-2S ferredoxin-like"/>
    <property type="match status" value="1"/>
</dbReference>
<dbReference type="AlphaFoldDB" id="A0A7H2BCW9"/>
<dbReference type="InterPro" id="IPR012675">
    <property type="entry name" value="Beta-grasp_dom_sf"/>
</dbReference>
<dbReference type="PROSITE" id="PS51085">
    <property type="entry name" value="2FE2S_FER_2"/>
    <property type="match status" value="1"/>
</dbReference>
<keyword evidence="4" id="KW-0408">Iron</keyword>
<dbReference type="InterPro" id="IPR001041">
    <property type="entry name" value="2Fe-2S_ferredoxin-type"/>
</dbReference>
<dbReference type="PANTHER" id="PTHR23426">
    <property type="entry name" value="FERREDOXIN/ADRENODOXIN"/>
    <property type="match status" value="1"/>
</dbReference>
<dbReference type="Proteomes" id="UP000516404">
    <property type="component" value="Chromosome"/>
</dbReference>
<dbReference type="GeneID" id="96624552"/>
<evidence type="ECO:0000313" key="9">
    <source>
        <dbReference type="EMBL" id="QNV37515.1"/>
    </source>
</evidence>
<gene>
    <name evidence="9" type="ORF">IDM49_09910</name>
</gene>
<evidence type="ECO:0000256" key="2">
    <source>
        <dbReference type="ARBA" id="ARBA00022714"/>
    </source>
</evidence>
<keyword evidence="2" id="KW-0001">2Fe-2S</keyword>
<evidence type="ECO:0000256" key="5">
    <source>
        <dbReference type="ARBA" id="ARBA00023014"/>
    </source>
</evidence>
<evidence type="ECO:0000256" key="4">
    <source>
        <dbReference type="ARBA" id="ARBA00023004"/>
    </source>
</evidence>
<evidence type="ECO:0000256" key="1">
    <source>
        <dbReference type="ARBA" id="ARBA00010914"/>
    </source>
</evidence>
<accession>A0A7H2BCW9</accession>
<dbReference type="EMBL" id="CP061539">
    <property type="protein sequence ID" value="QNV37515.1"/>
    <property type="molecule type" value="Genomic_DNA"/>
</dbReference>
<proteinExistence type="inferred from homology"/>
<dbReference type="GO" id="GO:0009055">
    <property type="term" value="F:electron transfer activity"/>
    <property type="evidence" value="ECO:0007669"/>
    <property type="project" value="TreeGrafter"/>
</dbReference>
<evidence type="ECO:0000256" key="7">
    <source>
        <dbReference type="SAM" id="MobiDB-lite"/>
    </source>
</evidence>